<comment type="function">
    <text evidence="6">Uses inorganic polyphosphate (polyP) as a donor to convert GDP to GTP or ADP to ATP.</text>
</comment>
<dbReference type="PANTHER" id="PTHR34383">
    <property type="entry name" value="POLYPHOSPHATE:AMP PHOSPHOTRANSFERASE-RELATED"/>
    <property type="match status" value="1"/>
</dbReference>
<evidence type="ECO:0000259" key="8">
    <source>
        <dbReference type="Pfam" id="PF03976"/>
    </source>
</evidence>
<evidence type="ECO:0000313" key="10">
    <source>
        <dbReference type="Proteomes" id="UP001477870"/>
    </source>
</evidence>
<dbReference type="Gene3D" id="3.40.50.300">
    <property type="entry name" value="P-loop containing nucleotide triphosphate hydrolases"/>
    <property type="match status" value="1"/>
</dbReference>
<keyword evidence="4" id="KW-0066">ATP synthesis</keyword>
<evidence type="ECO:0000256" key="2">
    <source>
        <dbReference type="ARBA" id="ARBA00022679"/>
    </source>
</evidence>
<evidence type="ECO:0000256" key="5">
    <source>
        <dbReference type="ARBA" id="ARBA00024500"/>
    </source>
</evidence>
<name>A0ABU9T1J4_9HYPH</name>
<dbReference type="PANTHER" id="PTHR34383:SF1">
    <property type="entry name" value="ADP-POLYPHOSPHATE PHOSPHOTRANSFERASE"/>
    <property type="match status" value="1"/>
</dbReference>
<comment type="subunit">
    <text evidence="6">Homotetramer.</text>
</comment>
<dbReference type="EC" id="2.7.4.-" evidence="6"/>
<gene>
    <name evidence="9" type="primary">ppk2</name>
    <name evidence="9" type="ORF">WNY59_00180</name>
</gene>
<evidence type="ECO:0000256" key="3">
    <source>
        <dbReference type="ARBA" id="ARBA00022777"/>
    </source>
</evidence>
<dbReference type="Proteomes" id="UP001477870">
    <property type="component" value="Unassembled WGS sequence"/>
</dbReference>
<proteinExistence type="inferred from homology"/>
<sequence>MNTKNDSRAITISFDGKDHVFDIDDPKMPDWVEDNAMIAGGYPYDKKLKRSDYEDELEALQEELVKLKSHMVKTGERMIIVFEGRDAAGKGGTINVLTDYLNPRETNVIALSKPTETEQGQWYFQRYVKHFPTSGEITIYDRSWYNRGGVEPVMGFCTPEQHEKFLFEVPGFEKVISDEGIHFFKFWLNIGRATQLERFHDRRHSKLKHWKLSDIDIVGMSKWDDYSNARDQMIKATHTDNAPWNIVRYNDKRRGRLEVLRHVLSNMEYEGKSEKVIGKANDKIIGQGYDFIEETNRS</sequence>
<evidence type="ECO:0000313" key="9">
    <source>
        <dbReference type="EMBL" id="MEM5499996.1"/>
    </source>
</evidence>
<evidence type="ECO:0000256" key="4">
    <source>
        <dbReference type="ARBA" id="ARBA00023310"/>
    </source>
</evidence>
<keyword evidence="3 6" id="KW-0418">Kinase</keyword>
<accession>A0ABU9T1J4</accession>
<reference evidence="9 10" key="1">
    <citation type="submission" date="2024-03" db="EMBL/GenBank/DDBJ databases">
        <title>Community enrichment and isolation of bacterial strains for fucoidan degradation.</title>
        <authorList>
            <person name="Sichert A."/>
        </authorList>
    </citation>
    <scope>NUCLEOTIDE SEQUENCE [LARGE SCALE GENOMIC DNA]</scope>
    <source>
        <strain evidence="9 10">AS62</strain>
    </source>
</reference>
<dbReference type="EMBL" id="JBBMQO010000001">
    <property type="protein sequence ID" value="MEM5499996.1"/>
    <property type="molecule type" value="Genomic_DNA"/>
</dbReference>
<dbReference type="NCBIfam" id="TIGR03707">
    <property type="entry name" value="PPK2_P_aer"/>
    <property type="match status" value="1"/>
</dbReference>
<feature type="domain" description="Polyphosphate kinase-2-related" evidence="8">
    <location>
        <begin position="48"/>
        <end position="274"/>
    </location>
</feature>
<dbReference type="InterPro" id="IPR022486">
    <property type="entry name" value="PPK2_PA0141"/>
</dbReference>
<dbReference type="GO" id="GO:0008976">
    <property type="term" value="F:polyphosphate kinase activity"/>
    <property type="evidence" value="ECO:0007669"/>
    <property type="project" value="UniProtKB-EC"/>
</dbReference>
<keyword evidence="10" id="KW-1185">Reference proteome</keyword>
<dbReference type="RefSeq" id="WP_018688763.1">
    <property type="nucleotide sequence ID" value="NZ_JBBMQO010000001.1"/>
</dbReference>
<dbReference type="InterPro" id="IPR022488">
    <property type="entry name" value="PPK2-related"/>
</dbReference>
<comment type="similarity">
    <text evidence="1 6">Belongs to the polyphosphate kinase 2 (PPK2) family. Class I subfamily.</text>
</comment>
<protein>
    <recommendedName>
        <fullName evidence="6">ADP/GDP-polyphosphate phosphotransferase</fullName>
        <ecNumber evidence="6">2.7.4.-</ecNumber>
    </recommendedName>
    <alternativeName>
        <fullName evidence="6">Polyphosphate kinase PPK2</fullName>
    </alternativeName>
</protein>
<evidence type="ECO:0000256" key="6">
    <source>
        <dbReference type="RuleBase" id="RU369062"/>
    </source>
</evidence>
<feature type="coiled-coil region" evidence="7">
    <location>
        <begin position="50"/>
        <end position="77"/>
    </location>
</feature>
<keyword evidence="2 6" id="KW-0808">Transferase</keyword>
<comment type="catalytic activity">
    <reaction evidence="5">
        <text>[phosphate](n) + ATP = [phosphate](n+1) + ADP</text>
        <dbReference type="Rhea" id="RHEA:19573"/>
        <dbReference type="Rhea" id="RHEA-COMP:9859"/>
        <dbReference type="Rhea" id="RHEA-COMP:14280"/>
        <dbReference type="ChEBI" id="CHEBI:16838"/>
        <dbReference type="ChEBI" id="CHEBI:30616"/>
        <dbReference type="ChEBI" id="CHEBI:456216"/>
    </reaction>
    <physiologicalReaction direction="right-to-left" evidence="5">
        <dbReference type="Rhea" id="RHEA:19575"/>
    </physiologicalReaction>
</comment>
<dbReference type="Pfam" id="PF03976">
    <property type="entry name" value="PPK2"/>
    <property type="match status" value="1"/>
</dbReference>
<dbReference type="SUPFAM" id="SSF52540">
    <property type="entry name" value="P-loop containing nucleoside triphosphate hydrolases"/>
    <property type="match status" value="1"/>
</dbReference>
<evidence type="ECO:0000256" key="1">
    <source>
        <dbReference type="ARBA" id="ARBA00009924"/>
    </source>
</evidence>
<comment type="caution">
    <text evidence="9">The sequence shown here is derived from an EMBL/GenBank/DDBJ whole genome shotgun (WGS) entry which is preliminary data.</text>
</comment>
<organism evidence="9 10">
    <name type="scientific">Ahrensia kielensis</name>
    <dbReference type="NCBI Taxonomy" id="76980"/>
    <lineage>
        <taxon>Bacteria</taxon>
        <taxon>Pseudomonadati</taxon>
        <taxon>Pseudomonadota</taxon>
        <taxon>Alphaproteobacteria</taxon>
        <taxon>Hyphomicrobiales</taxon>
        <taxon>Ahrensiaceae</taxon>
        <taxon>Ahrensia</taxon>
    </lineage>
</organism>
<dbReference type="InterPro" id="IPR027417">
    <property type="entry name" value="P-loop_NTPase"/>
</dbReference>
<keyword evidence="7" id="KW-0175">Coiled coil</keyword>
<evidence type="ECO:0000256" key="7">
    <source>
        <dbReference type="SAM" id="Coils"/>
    </source>
</evidence>